<organism evidence="2 3">
    <name type="scientific">Bordetella bronchialis</name>
    <dbReference type="NCBI Taxonomy" id="463025"/>
    <lineage>
        <taxon>Bacteria</taxon>
        <taxon>Pseudomonadati</taxon>
        <taxon>Pseudomonadota</taxon>
        <taxon>Betaproteobacteria</taxon>
        <taxon>Burkholderiales</taxon>
        <taxon>Alcaligenaceae</taxon>
        <taxon>Bordetella</taxon>
    </lineage>
</organism>
<keyword evidence="3" id="KW-1185">Reference proteome</keyword>
<feature type="region of interest" description="Disordered" evidence="1">
    <location>
        <begin position="183"/>
        <end position="252"/>
    </location>
</feature>
<evidence type="ECO:0000313" key="3">
    <source>
        <dbReference type="Proteomes" id="UP000091897"/>
    </source>
</evidence>
<protein>
    <submittedName>
        <fullName evidence="2">Uncharacterized protein</fullName>
    </submittedName>
</protein>
<dbReference type="EMBL" id="CP016170">
    <property type="protein sequence ID" value="ANN68295.1"/>
    <property type="molecule type" value="Genomic_DNA"/>
</dbReference>
<reference evidence="2 3" key="1">
    <citation type="submission" date="2016-06" db="EMBL/GenBank/DDBJ databases">
        <title>Complete genome sequences of Bordetella bronchialis and Bordetella flabilis.</title>
        <authorList>
            <person name="LiPuma J.J."/>
            <person name="Spilker T."/>
        </authorList>
    </citation>
    <scope>NUCLEOTIDE SEQUENCE [LARGE SCALE GENOMIC DNA]</scope>
    <source>
        <strain evidence="2 3">AU3182</strain>
    </source>
</reference>
<proteinExistence type="predicted"/>
<feature type="compositionally biased region" description="Low complexity" evidence="1">
    <location>
        <begin position="210"/>
        <end position="220"/>
    </location>
</feature>
<evidence type="ECO:0000313" key="2">
    <source>
        <dbReference type="EMBL" id="ANN68295.1"/>
    </source>
</evidence>
<dbReference type="InterPro" id="IPR009510">
    <property type="entry name" value="T3SS_K"/>
</dbReference>
<feature type="compositionally biased region" description="Low complexity" evidence="1">
    <location>
        <begin position="238"/>
        <end position="247"/>
    </location>
</feature>
<dbReference type="Pfam" id="PF06578">
    <property type="entry name" value="YscK"/>
    <property type="match status" value="1"/>
</dbReference>
<name>A0ABN4R4Z1_9BORD</name>
<sequence>MSGLVLCDRRMIVFNFLPSKTLHPSRYADYGVSRDVAGLDAVPAVSAAWHRRWSRSILQHEGLLDAPVTELDTAGLPVAVLPYERLAMLARRLGVVLCGPRLRRAISGDAVRALQAALGEDALGWIKRGRVLHAGLAGPMFQDAAEALRTVSVAGHAALYAAFHDATPRMGRRVLLKLPRLSRQRSPGMSPHPPAGTSQPAGVAPPSCEAAPQRAATSRAAPPPPESDASESWRDSGWDSGWDSGSSAIHEEVTAALDGETAMALALALSDEPAMGGRDGISAR</sequence>
<dbReference type="Proteomes" id="UP000091897">
    <property type="component" value="Chromosome"/>
</dbReference>
<evidence type="ECO:0000256" key="1">
    <source>
        <dbReference type="SAM" id="MobiDB-lite"/>
    </source>
</evidence>
<gene>
    <name evidence="2" type="ORF">BAU06_20115</name>
</gene>
<accession>A0ABN4R4Z1</accession>
<dbReference type="RefSeq" id="WP_066354268.1">
    <property type="nucleotide sequence ID" value="NZ_CBCSFJ010000013.1"/>
</dbReference>